<dbReference type="SMART" id="SM00052">
    <property type="entry name" value="EAL"/>
    <property type="match status" value="1"/>
</dbReference>
<feature type="transmembrane region" description="Helical" evidence="3">
    <location>
        <begin position="141"/>
        <end position="163"/>
    </location>
</feature>
<dbReference type="InterPro" id="IPR029787">
    <property type="entry name" value="Nucleotide_cyclase"/>
</dbReference>
<evidence type="ECO:0000256" key="2">
    <source>
        <dbReference type="ARBA" id="ARBA00004533"/>
    </source>
</evidence>
<dbReference type="STRING" id="487184.SAMN05216421_0882"/>
<accession>A0A1H1PDP8</accession>
<evidence type="ECO:0000259" key="4">
    <source>
        <dbReference type="PROSITE" id="PS50883"/>
    </source>
</evidence>
<dbReference type="PROSITE" id="PS50887">
    <property type="entry name" value="GGDEF"/>
    <property type="match status" value="1"/>
</dbReference>
<dbReference type="PROSITE" id="PS50883">
    <property type="entry name" value="EAL"/>
    <property type="match status" value="1"/>
</dbReference>
<feature type="transmembrane region" description="Helical" evidence="3">
    <location>
        <begin position="6"/>
        <end position="26"/>
    </location>
</feature>
<dbReference type="Gene3D" id="3.30.70.270">
    <property type="match status" value="1"/>
</dbReference>
<dbReference type="GO" id="GO:0003824">
    <property type="term" value="F:catalytic activity"/>
    <property type="evidence" value="ECO:0007669"/>
    <property type="project" value="UniProtKB-ARBA"/>
</dbReference>
<feature type="domain" description="GGDEF" evidence="5">
    <location>
        <begin position="293"/>
        <end position="425"/>
    </location>
</feature>
<name>A0A1H1PDP8_9GAMM</name>
<organism evidence="7 8">
    <name type="scientific">Halopseudomonas xinjiangensis</name>
    <dbReference type="NCBI Taxonomy" id="487184"/>
    <lineage>
        <taxon>Bacteria</taxon>
        <taxon>Pseudomonadati</taxon>
        <taxon>Pseudomonadota</taxon>
        <taxon>Gammaproteobacteria</taxon>
        <taxon>Pseudomonadales</taxon>
        <taxon>Pseudomonadaceae</taxon>
        <taxon>Halopseudomonas</taxon>
    </lineage>
</organism>
<keyword evidence="3" id="KW-1133">Transmembrane helix</keyword>
<protein>
    <submittedName>
        <fullName evidence="7">Diguanylate cyclase/phosphodiesterase</fullName>
    </submittedName>
</protein>
<dbReference type="SMART" id="SM00267">
    <property type="entry name" value="GGDEF"/>
    <property type="match status" value="1"/>
</dbReference>
<dbReference type="NCBIfam" id="TIGR00254">
    <property type="entry name" value="GGDEF"/>
    <property type="match status" value="1"/>
</dbReference>
<comment type="subcellular location">
    <subcellularLocation>
        <location evidence="2">Cell inner membrane</location>
    </subcellularLocation>
</comment>
<evidence type="ECO:0000256" key="3">
    <source>
        <dbReference type="PROSITE-ProRule" id="PRU00244"/>
    </source>
</evidence>
<dbReference type="CDD" id="cd01949">
    <property type="entry name" value="GGDEF"/>
    <property type="match status" value="1"/>
</dbReference>
<dbReference type="PANTHER" id="PTHR44757:SF2">
    <property type="entry name" value="BIOFILM ARCHITECTURE MAINTENANCE PROTEIN MBAA"/>
    <property type="match status" value="1"/>
</dbReference>
<evidence type="ECO:0000259" key="6">
    <source>
        <dbReference type="PROSITE" id="PS50924"/>
    </source>
</evidence>
<dbReference type="RefSeq" id="WP_093392014.1">
    <property type="nucleotide sequence ID" value="NZ_LT629736.1"/>
</dbReference>
<dbReference type="GO" id="GO:0005886">
    <property type="term" value="C:plasma membrane"/>
    <property type="evidence" value="ECO:0007669"/>
    <property type="project" value="UniProtKB-SubCell"/>
</dbReference>
<dbReference type="Pfam" id="PF00990">
    <property type="entry name" value="GGDEF"/>
    <property type="match status" value="1"/>
</dbReference>
<sequence length="693" mass="74964">MLAGRYDLFLVLISFVVAMLASYTALDLSGRIASAKGAAVRYWISGGALAMGFGIWSMHFIGMLAFKLPIPLGYDLTFTVGSLILAILTSGLALWLVSQPDMSWRDNLLGALIMGAGISSMHYLGMGALRMQPGIVYDPVLVVASLLVATAASGSALRIAFALRRRLVRVKVMRGGAAVIMGFAIVGMHYIGMAAANFPEGSYCAAAVEGLDTQWLASLVIVITVAILAITLLLSLLDARLAAKTELLSSSLARANRKLMELALQDSLTKLPNRLLLEERINECIARARRHGRTFAVMFLDLDGFKPINDAFGHHTGDELLCVVANRLNGHMRSRDTLARVGGDEFVLLAEISDGEDVSAIAEQIIELVNRPFPVGEHELRISTSVGIALYPRDGDNKQELLMNADAAMYHAKHNGRNDYSFFEPAMNVDARAQLKLLHELRLGIEREELVLHFQPKFCASTGAPMGAEALVRWQHPELGLLAPDRFIGLAEQAGLITRIDEWVLNAAARQLQAWRAAGHTTWQVAVNISGLHVRHHGLVGHVRDVLARYDLPAQNLAIEITETMAVRDAEAIAMLEELAALGVCLSIDDFGSGYSSLSYIKRLPVRELKIDRSFISEVCAGGIDAAIVASVVTLGRALNLRVVAEGIEDAEQQALLSELGCDVLQGFWLGRPVPASQFLASGQPAVEAVPTA</sequence>
<keyword evidence="3" id="KW-0812">Transmembrane</keyword>
<feature type="transmembrane region" description="Helical" evidence="3">
    <location>
        <begin position="215"/>
        <end position="237"/>
    </location>
</feature>
<evidence type="ECO:0000313" key="8">
    <source>
        <dbReference type="Proteomes" id="UP000243207"/>
    </source>
</evidence>
<evidence type="ECO:0000313" key="7">
    <source>
        <dbReference type="EMBL" id="SDS08729.1"/>
    </source>
</evidence>
<keyword evidence="8" id="KW-1185">Reference proteome</keyword>
<dbReference type="InterPro" id="IPR005330">
    <property type="entry name" value="MHYT_dom"/>
</dbReference>
<feature type="transmembrane region" description="Helical" evidence="3">
    <location>
        <begin position="38"/>
        <end position="56"/>
    </location>
</feature>
<feature type="transmembrane region" description="Helical" evidence="3">
    <location>
        <begin position="109"/>
        <end position="129"/>
    </location>
</feature>
<dbReference type="Gene3D" id="3.20.20.450">
    <property type="entry name" value="EAL domain"/>
    <property type="match status" value="1"/>
</dbReference>
<feature type="domain" description="MHYT" evidence="6">
    <location>
        <begin position="6"/>
        <end position="199"/>
    </location>
</feature>
<feature type="domain" description="EAL" evidence="4">
    <location>
        <begin position="434"/>
        <end position="687"/>
    </location>
</feature>
<dbReference type="Pfam" id="PF03707">
    <property type="entry name" value="MHYT"/>
    <property type="match status" value="3"/>
</dbReference>
<dbReference type="CDD" id="cd01948">
    <property type="entry name" value="EAL"/>
    <property type="match status" value="1"/>
</dbReference>
<dbReference type="SUPFAM" id="SSF55073">
    <property type="entry name" value="Nucleotide cyclase"/>
    <property type="match status" value="1"/>
</dbReference>
<dbReference type="EMBL" id="LT629736">
    <property type="protein sequence ID" value="SDS08729.1"/>
    <property type="molecule type" value="Genomic_DNA"/>
</dbReference>
<dbReference type="InterPro" id="IPR052155">
    <property type="entry name" value="Biofilm_reg_signaling"/>
</dbReference>
<dbReference type="FunFam" id="3.30.70.270:FF:000001">
    <property type="entry name" value="Diguanylate cyclase domain protein"/>
    <property type="match status" value="1"/>
</dbReference>
<dbReference type="InterPro" id="IPR000160">
    <property type="entry name" value="GGDEF_dom"/>
</dbReference>
<keyword evidence="3" id="KW-0472">Membrane</keyword>
<reference evidence="8" key="1">
    <citation type="submission" date="2016-10" db="EMBL/GenBank/DDBJ databases">
        <authorList>
            <person name="Varghese N."/>
            <person name="Submissions S."/>
        </authorList>
    </citation>
    <scope>NUCLEOTIDE SEQUENCE [LARGE SCALE GENOMIC DNA]</scope>
    <source>
        <strain evidence="8">NRRL B-51270</strain>
    </source>
</reference>
<dbReference type="SUPFAM" id="SSF141868">
    <property type="entry name" value="EAL domain-like"/>
    <property type="match status" value="1"/>
</dbReference>
<dbReference type="PROSITE" id="PS50924">
    <property type="entry name" value="MHYT"/>
    <property type="match status" value="1"/>
</dbReference>
<evidence type="ECO:0000259" key="5">
    <source>
        <dbReference type="PROSITE" id="PS50887"/>
    </source>
</evidence>
<dbReference type="AlphaFoldDB" id="A0A1H1PDP8"/>
<feature type="transmembrane region" description="Helical" evidence="3">
    <location>
        <begin position="175"/>
        <end position="195"/>
    </location>
</feature>
<evidence type="ECO:0000256" key="1">
    <source>
        <dbReference type="ARBA" id="ARBA00001946"/>
    </source>
</evidence>
<dbReference type="OrthoDB" id="9804951at2"/>
<dbReference type="Proteomes" id="UP000243207">
    <property type="component" value="Chromosome I"/>
</dbReference>
<dbReference type="PANTHER" id="PTHR44757">
    <property type="entry name" value="DIGUANYLATE CYCLASE DGCP"/>
    <property type="match status" value="1"/>
</dbReference>
<feature type="transmembrane region" description="Helical" evidence="3">
    <location>
        <begin position="76"/>
        <end position="97"/>
    </location>
</feature>
<dbReference type="InterPro" id="IPR035919">
    <property type="entry name" value="EAL_sf"/>
</dbReference>
<comment type="cofactor">
    <cofactor evidence="1">
        <name>Mg(2+)</name>
        <dbReference type="ChEBI" id="CHEBI:18420"/>
    </cofactor>
</comment>
<dbReference type="InterPro" id="IPR001633">
    <property type="entry name" value="EAL_dom"/>
</dbReference>
<proteinExistence type="predicted"/>
<gene>
    <name evidence="7" type="ORF">SAMN05216421_0882</name>
</gene>
<dbReference type="Pfam" id="PF00563">
    <property type="entry name" value="EAL"/>
    <property type="match status" value="1"/>
</dbReference>
<dbReference type="InterPro" id="IPR043128">
    <property type="entry name" value="Rev_trsase/Diguanyl_cyclase"/>
</dbReference>